<dbReference type="InterPro" id="IPR038775">
    <property type="entry name" value="SPMIP11"/>
</dbReference>
<evidence type="ECO:0000256" key="1">
    <source>
        <dbReference type="SAM" id="MobiDB-lite"/>
    </source>
</evidence>
<name>A0A7J7ITI0_BUGNE</name>
<feature type="region of interest" description="Disordered" evidence="1">
    <location>
        <begin position="33"/>
        <end position="76"/>
    </location>
</feature>
<evidence type="ECO:0000313" key="3">
    <source>
        <dbReference type="Proteomes" id="UP000593567"/>
    </source>
</evidence>
<dbReference type="PANTHER" id="PTHR35263">
    <property type="entry name" value="TESTIS-EXPRESSED PROTEIN 49"/>
    <property type="match status" value="1"/>
</dbReference>
<evidence type="ECO:0000313" key="2">
    <source>
        <dbReference type="EMBL" id="KAF6017115.1"/>
    </source>
</evidence>
<organism evidence="2 3">
    <name type="scientific">Bugula neritina</name>
    <name type="common">Brown bryozoan</name>
    <name type="synonym">Sertularia neritina</name>
    <dbReference type="NCBI Taxonomy" id="10212"/>
    <lineage>
        <taxon>Eukaryota</taxon>
        <taxon>Metazoa</taxon>
        <taxon>Spiralia</taxon>
        <taxon>Lophotrochozoa</taxon>
        <taxon>Bryozoa</taxon>
        <taxon>Gymnolaemata</taxon>
        <taxon>Cheilostomatida</taxon>
        <taxon>Flustrina</taxon>
        <taxon>Buguloidea</taxon>
        <taxon>Bugulidae</taxon>
        <taxon>Bugula</taxon>
    </lineage>
</organism>
<accession>A0A7J7ITI0</accession>
<protein>
    <submittedName>
        <fullName evidence="2">TEX49</fullName>
    </submittedName>
</protein>
<reference evidence="2" key="1">
    <citation type="submission" date="2020-06" db="EMBL/GenBank/DDBJ databases">
        <title>Draft genome of Bugula neritina, a colonial animal packing powerful symbionts and potential medicines.</title>
        <authorList>
            <person name="Rayko M."/>
        </authorList>
    </citation>
    <scope>NUCLEOTIDE SEQUENCE [LARGE SCALE GENOMIC DNA]</scope>
    <source>
        <strain evidence="2">Kwan_BN1</strain>
    </source>
</reference>
<dbReference type="Pfam" id="PF22593">
    <property type="entry name" value="SPMIP11"/>
    <property type="match status" value="1"/>
</dbReference>
<dbReference type="Proteomes" id="UP000593567">
    <property type="component" value="Unassembled WGS sequence"/>
</dbReference>
<dbReference type="PANTHER" id="PTHR35263:SF1">
    <property type="entry name" value="TESTIS-EXPRESSED PROTEIN 49"/>
    <property type="match status" value="1"/>
</dbReference>
<comment type="caution">
    <text evidence="2">The sequence shown here is derived from an EMBL/GenBank/DDBJ whole genome shotgun (WGS) entry which is preliminary data.</text>
</comment>
<keyword evidence="3" id="KW-1185">Reference proteome</keyword>
<sequence>MAFFGLTHLGYQNKVRQGISRPDYTAEQWLKREQKPGGTDITPLPPISGYVPPRRSIVPLNQTSSYGSGPGLPGEESWKEHMRLRTKHCRNPKEPVEIYRIPITTTQGVAAWRKDEPIKEREPWTCVPRHSHVNSEMTKFVHDMQLTNREFSLY</sequence>
<gene>
    <name evidence="2" type="ORF">EB796_024566</name>
</gene>
<dbReference type="EMBL" id="VXIV02003429">
    <property type="protein sequence ID" value="KAF6017115.1"/>
    <property type="molecule type" value="Genomic_DNA"/>
</dbReference>
<dbReference type="OrthoDB" id="7085216at2759"/>
<proteinExistence type="predicted"/>
<dbReference type="AlphaFoldDB" id="A0A7J7ITI0"/>